<sequence>MSQSSRRPYPRKWQDQLLTASDLAASDLKGFQPQAYERPQKHSALHYDPGLPQDFTSDTLKPKHQQKSSSQNHMDWSTNSDNGPATQNCFISPESGRETASTSKIPALEPMASFAKAQGKKGSAGSTWNQLSNSNKDLLLGGVVPSPSNHSSPAPPSSSAECSGIQPLVDQDGGSTKEPLEPPTISSKKKSSKKDVISQTIPNSDLDWVKNAQKAFDSTEGKREGYSADNAQEASPARQNVSSVSNPENDSSHVRITIPIKAPCLDPSSHKRKKRQSIKAVVEKIMPEKALTSGITMSSEVVNRIFSNPEGNKKDPRVPKLGKMMENESPSAGLETGVNAEKVVPGGVPKQRKPPMVMTPPTCTDHSPRKLPEIQHPKFAAKRRWTCSKPKPTSLLREAVMATSDKLMVEPPSAYPITPSSPLYTNTDSLTVITPVKKKRGRPKKQPLLTVETIHEGTSTSPVSPISREFPGTKKRKRRRSLAKLAQLVPGEDKPMSEMKFHKKVGKLGVLDKKTIKTINKMKTLKRKNILNQILSCSSSIALKAKAPPETSPGAAAIESKLGKQINVSKRGTIYIGKKRGRKPRAELPPPSEEPKTAIKHPRPVSSQPDVPAVPSNFQSLVASSPAAMHPLSTQLGGSNGNLSPASTETNFSELKTMPNLQPISALPTKTQKGIHSGTWKLSPPRLMANSPSHLCEIGSLKEITLSPVSESHSEETIPSDSGIGTDNNSTSDQAEKSSESRRRYSFDFCSLDNPEAIPSDTSTKNRHGHRQKHLIVDNFLAHESLKKPKHKRKRKSLQNRDDLQFLADLEELITKFQVFRISHRSYTFYHENPYPSIFRINFDHYYPVPYIQYDPLLYLRRTSDLKSKKKRGRPAKTNDTMTKVPFLQGFSYPIPSGSYYAPYGMPYTSMPMMNLGYYSQYPAPLYLSHTLGAASPFMRPTVPPPQFHTSSHVKMSGTAKHKAKHGVHLQGPVGLGLGDRQPSLNPPKVGSASLSSGRLHKRKHKHKHKHKEDRLLGTHDNLSGLFAGKATGFSSHILSERLSSADKELSLVSEKNKHKEKQKHQHSEAGHKASKNNFEVDTLSTLSLSDAQHWTQAKDKGDLSSEPADSCTKRYSSNGGDGGSARPESLDVFSEMNPPNDKWDSDVSASKRRSYEGFGTYREKDIQAFKMNRKERSSYDSSVSPERAEEKPGVRLHNEVSASAEKAVSFYLTSCSDNNHKTLKVRHADVKVMVVKEEVCTHGSLETDSVLCLWCVGLRRSAETLLSTRDAESQGIRDHKDTQDKKKCHAQVTELKIIRDVEVPQKSLVMSATSDAGEHFRCFGFAPGKVGMAKPSGNVLLNTASSSLKKRFKRREIEAIQCEVRKMCNYTKILSTKKNLDHVNKILKAKRLQRQSKTGNNFVKKRRGRPRKQPTQFDEDSRDQMPVLEKCIDLPSKRGQKPSLSPLVLEPAASQDTIMATIEACWTVSPTKSVSRLNLPAERNKLTLSKLLKEGPKAQLALTSGSVILSDTGFDHQFGKPLFNSPVSMGKEVPYIWISTVHLCKSELTVTWERKYTEVPRARRIKHKWKEHVEVDEIIHA</sequence>
<organism evidence="1 2">
    <name type="scientific">Ovis ammon polii x Ovis aries</name>
    <dbReference type="NCBI Taxonomy" id="2918886"/>
    <lineage>
        <taxon>Eukaryota</taxon>
        <taxon>Metazoa</taxon>
        <taxon>Chordata</taxon>
        <taxon>Craniata</taxon>
        <taxon>Vertebrata</taxon>
        <taxon>Euteleostomi</taxon>
        <taxon>Mammalia</taxon>
        <taxon>Eutheria</taxon>
        <taxon>Laurasiatheria</taxon>
        <taxon>Artiodactyla</taxon>
        <taxon>Ruminantia</taxon>
        <taxon>Pecora</taxon>
        <taxon>Bovidae</taxon>
        <taxon>Caprinae</taxon>
        <taxon>Ovis</taxon>
    </lineage>
</organism>
<reference evidence="1" key="1">
    <citation type="submission" date="2022-03" db="EMBL/GenBank/DDBJ databases">
        <title>Genomic analyses of argali, domestic sheep and their hybrids provide insights into chromosomal evolution, heterosis and genetic basis of agronomic traits.</title>
        <authorList>
            <person name="Li M."/>
        </authorList>
    </citation>
    <scope>NUCLEOTIDE SEQUENCE</scope>
    <source>
        <strain evidence="1">F1 hybrid</strain>
    </source>
</reference>
<comment type="caution">
    <text evidence="1">The sequence shown here is derived from an EMBL/GenBank/DDBJ whole genome shotgun (WGS) entry which is preliminary data.</text>
</comment>
<protein>
    <submittedName>
        <fullName evidence="1">Uncharacterized protein</fullName>
    </submittedName>
</protein>
<keyword evidence="2" id="KW-1185">Reference proteome</keyword>
<evidence type="ECO:0000313" key="1">
    <source>
        <dbReference type="EMBL" id="KAI4564818.1"/>
    </source>
</evidence>
<dbReference type="EMBL" id="CM043044">
    <property type="protein sequence ID" value="KAI4564818.1"/>
    <property type="molecule type" value="Genomic_DNA"/>
</dbReference>
<proteinExistence type="predicted"/>
<evidence type="ECO:0000313" key="2">
    <source>
        <dbReference type="Proteomes" id="UP001057279"/>
    </source>
</evidence>
<name>A0ACB9UCZ0_9CETA</name>
<accession>A0ACB9UCZ0</accession>
<dbReference type="Proteomes" id="UP001057279">
    <property type="component" value="Linkage Group LG19"/>
</dbReference>
<gene>
    <name evidence="1" type="ORF">MJG53_015830</name>
</gene>